<reference evidence="2" key="1">
    <citation type="submission" date="2023-07" db="EMBL/GenBank/DDBJ databases">
        <title>Black Yeasts Isolated from many extreme environments.</title>
        <authorList>
            <person name="Coleine C."/>
            <person name="Stajich J.E."/>
            <person name="Selbmann L."/>
        </authorList>
    </citation>
    <scope>NUCLEOTIDE SEQUENCE</scope>
    <source>
        <strain evidence="2">CCFEE 5485</strain>
    </source>
</reference>
<dbReference type="EMBL" id="JAUTXT010000011">
    <property type="protein sequence ID" value="KAK3676170.1"/>
    <property type="molecule type" value="Genomic_DNA"/>
</dbReference>
<name>A0AAE0WQQ8_9PEZI</name>
<dbReference type="AlphaFoldDB" id="A0AAE0WQQ8"/>
<dbReference type="PANTHER" id="PTHR36978">
    <property type="entry name" value="P-LOOP CONTAINING NUCLEOTIDE TRIPHOSPHATE HYDROLASE"/>
    <property type="match status" value="1"/>
</dbReference>
<evidence type="ECO:0000256" key="1">
    <source>
        <dbReference type="SAM" id="Phobius"/>
    </source>
</evidence>
<protein>
    <submittedName>
        <fullName evidence="2">Uncharacterized protein</fullName>
    </submittedName>
</protein>
<dbReference type="InterPro" id="IPR040632">
    <property type="entry name" value="Sulfotransfer_4"/>
</dbReference>
<keyword evidence="1" id="KW-0812">Transmembrane</keyword>
<comment type="caution">
    <text evidence="2">The sequence shown here is derived from an EMBL/GenBank/DDBJ whole genome shotgun (WGS) entry which is preliminary data.</text>
</comment>
<proteinExistence type="predicted"/>
<keyword evidence="1" id="KW-1133">Transmembrane helix</keyword>
<organism evidence="2 3">
    <name type="scientific">Recurvomyces mirabilis</name>
    <dbReference type="NCBI Taxonomy" id="574656"/>
    <lineage>
        <taxon>Eukaryota</taxon>
        <taxon>Fungi</taxon>
        <taxon>Dikarya</taxon>
        <taxon>Ascomycota</taxon>
        <taxon>Pezizomycotina</taxon>
        <taxon>Dothideomycetes</taxon>
        <taxon>Dothideomycetidae</taxon>
        <taxon>Mycosphaerellales</taxon>
        <taxon>Teratosphaeriaceae</taxon>
        <taxon>Recurvomyces</taxon>
    </lineage>
</organism>
<dbReference type="InterPro" id="IPR027417">
    <property type="entry name" value="P-loop_NTPase"/>
</dbReference>
<dbReference type="Proteomes" id="UP001274830">
    <property type="component" value="Unassembled WGS sequence"/>
</dbReference>
<evidence type="ECO:0000313" key="3">
    <source>
        <dbReference type="Proteomes" id="UP001274830"/>
    </source>
</evidence>
<dbReference type="PANTHER" id="PTHR36978:SF4">
    <property type="entry name" value="P-LOOP CONTAINING NUCLEOSIDE TRIPHOSPHATE HYDROLASE PROTEIN"/>
    <property type="match status" value="1"/>
</dbReference>
<feature type="transmembrane region" description="Helical" evidence="1">
    <location>
        <begin position="212"/>
        <end position="230"/>
    </location>
</feature>
<keyword evidence="1" id="KW-0472">Membrane</keyword>
<accession>A0AAE0WQQ8</accession>
<dbReference type="SUPFAM" id="SSF52540">
    <property type="entry name" value="P-loop containing nucleoside triphosphate hydrolases"/>
    <property type="match status" value="1"/>
</dbReference>
<dbReference type="Pfam" id="PF17784">
    <property type="entry name" value="Sulfotransfer_4"/>
    <property type="match status" value="1"/>
</dbReference>
<evidence type="ECO:0000313" key="2">
    <source>
        <dbReference type="EMBL" id="KAK3676170.1"/>
    </source>
</evidence>
<sequence length="233" mass="26930">MAQNTLDMAMWTDALRAKFAPETTTSSPYTRAEFDQLLGSWSACVDQPAFVFAEELILAYPEAKIILVERDEEKWYKSFSETVIAGSASPAIPYAAVLSPEFLRQYAMQTDLMAWHVFGVTYPHGTRAFWDNGHFFDQWRENARATYRQHYENVKRLAPEDKLLMFDLEHGWEPLCKEVPNVPFPRVNETKIVQEKIQLYIAKSLRRAAVRIGSKVIPALVTLMAVGWYWSRR</sequence>
<dbReference type="Gene3D" id="3.40.50.300">
    <property type="entry name" value="P-loop containing nucleotide triphosphate hydrolases"/>
    <property type="match status" value="1"/>
</dbReference>
<keyword evidence="3" id="KW-1185">Reference proteome</keyword>
<gene>
    <name evidence="2" type="ORF">LTR78_003920</name>
</gene>